<dbReference type="EMBL" id="JAYFUL010000043">
    <property type="protein sequence ID" value="MEA5260036.1"/>
    <property type="molecule type" value="Genomic_DNA"/>
</dbReference>
<evidence type="ECO:0000313" key="3">
    <source>
        <dbReference type="Proteomes" id="UP001304671"/>
    </source>
</evidence>
<name>A0ABU5QSH0_9BACT</name>
<dbReference type="PROSITE" id="PS51257">
    <property type="entry name" value="PROKAR_LIPOPROTEIN"/>
    <property type="match status" value="1"/>
</dbReference>
<feature type="signal peptide" evidence="1">
    <location>
        <begin position="1"/>
        <end position="18"/>
    </location>
</feature>
<proteinExistence type="predicted"/>
<accession>A0ABU5QSH0</accession>
<dbReference type="Proteomes" id="UP001304671">
    <property type="component" value="Unassembled WGS sequence"/>
</dbReference>
<evidence type="ECO:0000313" key="2">
    <source>
        <dbReference type="EMBL" id="MEA5260036.1"/>
    </source>
</evidence>
<sequence length="146" mass="17056">MKKSLFIMMAFLMISLFACTESKKLVELQDQNRRQGIQLSKLHEENAELSSLNFTLKSQSKKKDEELVKCQTDFKEVIEPIVLKYNHLLEDYTKLQASNKVLNDAYETSKENAASVIMELEEKTRTKAVKVKKSTRKVKAKKRRRR</sequence>
<feature type="chain" id="PRO_5046393937" description="Lipoprotein" evidence="1">
    <location>
        <begin position="19"/>
        <end position="146"/>
    </location>
</feature>
<protein>
    <recommendedName>
        <fullName evidence="4">Lipoprotein</fullName>
    </recommendedName>
</protein>
<keyword evidence="3" id="KW-1185">Reference proteome</keyword>
<keyword evidence="1" id="KW-0732">Signal</keyword>
<gene>
    <name evidence="2" type="ORF">VB264_19720</name>
</gene>
<evidence type="ECO:0008006" key="4">
    <source>
        <dbReference type="Google" id="ProtNLM"/>
    </source>
</evidence>
<organism evidence="2 3">
    <name type="scientific">Arcicella aquatica</name>
    <dbReference type="NCBI Taxonomy" id="217141"/>
    <lineage>
        <taxon>Bacteria</taxon>
        <taxon>Pseudomonadati</taxon>
        <taxon>Bacteroidota</taxon>
        <taxon>Cytophagia</taxon>
        <taxon>Cytophagales</taxon>
        <taxon>Flectobacillaceae</taxon>
        <taxon>Arcicella</taxon>
    </lineage>
</organism>
<dbReference type="RefSeq" id="WP_323252179.1">
    <property type="nucleotide sequence ID" value="NZ_JAYFUL010000043.1"/>
</dbReference>
<reference evidence="2 3" key="1">
    <citation type="submission" date="2023-12" db="EMBL/GenBank/DDBJ databases">
        <title>Novel species of the genus Arcicella isolated from rivers.</title>
        <authorList>
            <person name="Lu H."/>
        </authorList>
    </citation>
    <scope>NUCLEOTIDE SEQUENCE [LARGE SCALE GENOMIC DNA]</scope>
    <source>
        <strain evidence="2 3">LMG 21963</strain>
    </source>
</reference>
<evidence type="ECO:0000256" key="1">
    <source>
        <dbReference type="SAM" id="SignalP"/>
    </source>
</evidence>
<comment type="caution">
    <text evidence="2">The sequence shown here is derived from an EMBL/GenBank/DDBJ whole genome shotgun (WGS) entry which is preliminary data.</text>
</comment>